<organism evidence="1 2">
    <name type="scientific">Auriscalpium vulgare</name>
    <dbReference type="NCBI Taxonomy" id="40419"/>
    <lineage>
        <taxon>Eukaryota</taxon>
        <taxon>Fungi</taxon>
        <taxon>Dikarya</taxon>
        <taxon>Basidiomycota</taxon>
        <taxon>Agaricomycotina</taxon>
        <taxon>Agaricomycetes</taxon>
        <taxon>Russulales</taxon>
        <taxon>Auriscalpiaceae</taxon>
        <taxon>Auriscalpium</taxon>
    </lineage>
</organism>
<sequence length="269" mass="30705">MALISLSDFIATSAQSAVMYKFFVEHYGDTRYVAYNTWQTENMATGTTQVLVQLFFVSRIWRLHQIFHPGRKAFNIFIRMVLTVIAIYPYVAIIALTYQDLTTSARQQHTARTHNVDPLYFSSVATSAALDILITAMLTHILRQQPNKFAHRHNPFKRLFIFFITRGVIIVIYQMFVLILPQKLEKSYTWVPVLFCLGKVYANSALMTLNNRQKRKDETTSATNLTSGQITLPYLHVALDDHQPEQLSNSAVALQLLAEPTTAVRAEAE</sequence>
<protein>
    <submittedName>
        <fullName evidence="1">Uncharacterized protein</fullName>
    </submittedName>
</protein>
<reference evidence="1" key="2">
    <citation type="journal article" date="2022" name="New Phytol.">
        <title>Evolutionary transition to the ectomycorrhizal habit in the genomes of a hyperdiverse lineage of mushroom-forming fungi.</title>
        <authorList>
            <person name="Looney B."/>
            <person name="Miyauchi S."/>
            <person name="Morin E."/>
            <person name="Drula E."/>
            <person name="Courty P.E."/>
            <person name="Kohler A."/>
            <person name="Kuo A."/>
            <person name="LaButti K."/>
            <person name="Pangilinan J."/>
            <person name="Lipzen A."/>
            <person name="Riley R."/>
            <person name="Andreopoulos W."/>
            <person name="He G."/>
            <person name="Johnson J."/>
            <person name="Nolan M."/>
            <person name="Tritt A."/>
            <person name="Barry K.W."/>
            <person name="Grigoriev I.V."/>
            <person name="Nagy L.G."/>
            <person name="Hibbett D."/>
            <person name="Henrissat B."/>
            <person name="Matheny P.B."/>
            <person name="Labbe J."/>
            <person name="Martin F.M."/>
        </authorList>
    </citation>
    <scope>NUCLEOTIDE SEQUENCE</scope>
    <source>
        <strain evidence="1">FP105234-sp</strain>
    </source>
</reference>
<gene>
    <name evidence="1" type="ORF">FA95DRAFT_1197916</name>
</gene>
<dbReference type="Proteomes" id="UP000814033">
    <property type="component" value="Unassembled WGS sequence"/>
</dbReference>
<accession>A0ACB8RU86</accession>
<evidence type="ECO:0000313" key="1">
    <source>
        <dbReference type="EMBL" id="KAI0047711.1"/>
    </source>
</evidence>
<proteinExistence type="predicted"/>
<name>A0ACB8RU86_9AGAM</name>
<reference evidence="1" key="1">
    <citation type="submission" date="2021-02" db="EMBL/GenBank/DDBJ databases">
        <authorList>
            <consortium name="DOE Joint Genome Institute"/>
            <person name="Ahrendt S."/>
            <person name="Looney B.P."/>
            <person name="Miyauchi S."/>
            <person name="Morin E."/>
            <person name="Drula E."/>
            <person name="Courty P.E."/>
            <person name="Chicoki N."/>
            <person name="Fauchery L."/>
            <person name="Kohler A."/>
            <person name="Kuo A."/>
            <person name="Labutti K."/>
            <person name="Pangilinan J."/>
            <person name="Lipzen A."/>
            <person name="Riley R."/>
            <person name="Andreopoulos W."/>
            <person name="He G."/>
            <person name="Johnson J."/>
            <person name="Barry K.W."/>
            <person name="Grigoriev I.V."/>
            <person name="Nagy L."/>
            <person name="Hibbett D."/>
            <person name="Henrissat B."/>
            <person name="Matheny P.B."/>
            <person name="Labbe J."/>
            <person name="Martin F."/>
        </authorList>
    </citation>
    <scope>NUCLEOTIDE SEQUENCE</scope>
    <source>
        <strain evidence="1">FP105234-sp</strain>
    </source>
</reference>
<comment type="caution">
    <text evidence="1">The sequence shown here is derived from an EMBL/GenBank/DDBJ whole genome shotgun (WGS) entry which is preliminary data.</text>
</comment>
<dbReference type="EMBL" id="MU275899">
    <property type="protein sequence ID" value="KAI0047711.1"/>
    <property type="molecule type" value="Genomic_DNA"/>
</dbReference>
<keyword evidence="2" id="KW-1185">Reference proteome</keyword>
<evidence type="ECO:0000313" key="2">
    <source>
        <dbReference type="Proteomes" id="UP000814033"/>
    </source>
</evidence>